<dbReference type="SUPFAM" id="SSF54427">
    <property type="entry name" value="NTF2-like"/>
    <property type="match status" value="1"/>
</dbReference>
<dbReference type="InterPro" id="IPR014303">
    <property type="entry name" value="RNA_pol_sigma-70_ECF"/>
</dbReference>
<organism evidence="4 5">
    <name type="scientific">Cohnella zeiphila</name>
    <dbReference type="NCBI Taxonomy" id="2761120"/>
    <lineage>
        <taxon>Bacteria</taxon>
        <taxon>Bacillati</taxon>
        <taxon>Bacillota</taxon>
        <taxon>Bacilli</taxon>
        <taxon>Bacillales</taxon>
        <taxon>Paenibacillaceae</taxon>
        <taxon>Cohnella</taxon>
    </lineage>
</organism>
<dbReference type="PANTHER" id="PTHR30173">
    <property type="entry name" value="SIGMA 19 FACTOR"/>
    <property type="match status" value="1"/>
</dbReference>
<comment type="subunit">
    <text evidence="1">Interacts transiently with the RNA polymerase catalytic core formed by RpoA, RpoB, RpoC and RpoZ (2 alpha, 1 beta, 1 beta' and 1 omega subunit) to form the RNA polymerase holoenzyme that can initiate transcription.</text>
</comment>
<proteinExistence type="predicted"/>
<dbReference type="EMBL" id="JACJVO010000024">
    <property type="protein sequence ID" value="MBB6733161.1"/>
    <property type="molecule type" value="Genomic_DNA"/>
</dbReference>
<dbReference type="Proteomes" id="UP000564644">
    <property type="component" value="Unassembled WGS sequence"/>
</dbReference>
<dbReference type="InterPro" id="IPR052704">
    <property type="entry name" value="ECF_Sigma-70_Domain"/>
</dbReference>
<evidence type="ECO:0000313" key="4">
    <source>
        <dbReference type="EMBL" id="MBB6733161.1"/>
    </source>
</evidence>
<dbReference type="NCBIfam" id="TIGR02937">
    <property type="entry name" value="sigma70-ECF"/>
    <property type="match status" value="1"/>
</dbReference>
<comment type="caution">
    <text evidence="4">The sequence shown here is derived from an EMBL/GenBank/DDBJ whole genome shotgun (WGS) entry which is preliminary data.</text>
</comment>
<name>A0A7X0VWN5_9BACL</name>
<dbReference type="NCBIfam" id="TIGR02957">
    <property type="entry name" value="SigX4"/>
    <property type="match status" value="1"/>
</dbReference>
<dbReference type="Pfam" id="PF08281">
    <property type="entry name" value="Sigma70_r4_2"/>
    <property type="match status" value="1"/>
</dbReference>
<dbReference type="AlphaFoldDB" id="A0A7X0VWN5"/>
<dbReference type="InterPro" id="IPR013324">
    <property type="entry name" value="RNA_pol_sigma_r3/r4-like"/>
</dbReference>
<dbReference type="PANTHER" id="PTHR30173:SF36">
    <property type="entry name" value="ECF RNA POLYMERASE SIGMA FACTOR SIGJ"/>
    <property type="match status" value="1"/>
</dbReference>
<keyword evidence="5" id="KW-1185">Reference proteome</keyword>
<dbReference type="RefSeq" id="WP_185130813.1">
    <property type="nucleotide sequence ID" value="NZ_JACJVO010000024.1"/>
</dbReference>
<dbReference type="Pfam" id="PF04542">
    <property type="entry name" value="Sigma70_r2"/>
    <property type="match status" value="1"/>
</dbReference>
<sequence>MEDALLSGLYASYKPLLFTLAYRMLGSVMDAEDAAQEAFLSLNETSDPERIRNPKAYLCKTVTNRCIDRLRSSQAKREVYVGPWLPEPLVSRPDGEDDPYGTYARRESLSTAFLLLLDQLSAVERAVFLLREALQYDYAEIAAIVDKSPANCRQIYHRAKRSLGELPRTDPDAKTAPHAELPGTVVDQFIGALATGNVGKLMDLLTSDAVLLSDGGGKVTAATRPILGPDRIMRFLAGLLEKIPPGFSSRSAEVGGEPGFVTYVDGKPQSVFSFLMEDGRIKRIYLVANPDKLVNVP</sequence>
<dbReference type="InterPro" id="IPR032710">
    <property type="entry name" value="NTF2-like_dom_sf"/>
</dbReference>
<gene>
    <name evidence="4" type="ORF">H7C18_19770</name>
</gene>
<evidence type="ECO:0000259" key="3">
    <source>
        <dbReference type="Pfam" id="PF08281"/>
    </source>
</evidence>
<dbReference type="Gene3D" id="1.10.1740.10">
    <property type="match status" value="1"/>
</dbReference>
<dbReference type="Gene3D" id="1.10.10.10">
    <property type="entry name" value="Winged helix-like DNA-binding domain superfamily/Winged helix DNA-binding domain"/>
    <property type="match status" value="1"/>
</dbReference>
<evidence type="ECO:0000259" key="2">
    <source>
        <dbReference type="Pfam" id="PF04542"/>
    </source>
</evidence>
<dbReference type="InterPro" id="IPR014284">
    <property type="entry name" value="RNA_pol_sigma-70_dom"/>
</dbReference>
<accession>A0A7X0VWN5</accession>
<dbReference type="InterPro" id="IPR013325">
    <property type="entry name" value="RNA_pol_sigma_r2"/>
</dbReference>
<dbReference type="InterPro" id="IPR007627">
    <property type="entry name" value="RNA_pol_sigma70_r2"/>
</dbReference>
<dbReference type="NCBIfam" id="NF007214">
    <property type="entry name" value="PRK09636.1"/>
    <property type="match status" value="1"/>
</dbReference>
<feature type="domain" description="RNA polymerase sigma-70 region 2" evidence="2">
    <location>
        <begin position="9"/>
        <end position="74"/>
    </location>
</feature>
<protein>
    <submittedName>
        <fullName evidence="4">RNA polymerase sigma-70 factor</fullName>
    </submittedName>
</protein>
<dbReference type="GO" id="GO:0016987">
    <property type="term" value="F:sigma factor activity"/>
    <property type="evidence" value="ECO:0007669"/>
    <property type="project" value="InterPro"/>
</dbReference>
<dbReference type="GO" id="GO:0003677">
    <property type="term" value="F:DNA binding"/>
    <property type="evidence" value="ECO:0007669"/>
    <property type="project" value="InterPro"/>
</dbReference>
<dbReference type="InterPro" id="IPR036388">
    <property type="entry name" value="WH-like_DNA-bd_sf"/>
</dbReference>
<dbReference type="GO" id="GO:0006352">
    <property type="term" value="P:DNA-templated transcription initiation"/>
    <property type="evidence" value="ECO:0007669"/>
    <property type="project" value="InterPro"/>
</dbReference>
<reference evidence="4 5" key="1">
    <citation type="submission" date="2020-08" db="EMBL/GenBank/DDBJ databases">
        <title>Cohnella phylogeny.</title>
        <authorList>
            <person name="Dunlap C."/>
        </authorList>
    </citation>
    <scope>NUCLEOTIDE SEQUENCE [LARGE SCALE GENOMIC DNA]</scope>
    <source>
        <strain evidence="4 5">CBP 2801</strain>
    </source>
</reference>
<evidence type="ECO:0000313" key="5">
    <source>
        <dbReference type="Proteomes" id="UP000564644"/>
    </source>
</evidence>
<dbReference type="SUPFAM" id="SSF88946">
    <property type="entry name" value="Sigma2 domain of RNA polymerase sigma factors"/>
    <property type="match status" value="1"/>
</dbReference>
<dbReference type="SUPFAM" id="SSF88659">
    <property type="entry name" value="Sigma3 and sigma4 domains of RNA polymerase sigma factors"/>
    <property type="match status" value="1"/>
</dbReference>
<evidence type="ECO:0000256" key="1">
    <source>
        <dbReference type="ARBA" id="ARBA00011344"/>
    </source>
</evidence>
<dbReference type="Gene3D" id="3.10.450.50">
    <property type="match status" value="1"/>
</dbReference>
<dbReference type="InterPro" id="IPR013249">
    <property type="entry name" value="RNA_pol_sigma70_r4_t2"/>
</dbReference>
<feature type="domain" description="RNA polymerase sigma factor 70 region 4 type 2" evidence="3">
    <location>
        <begin position="112"/>
        <end position="163"/>
    </location>
</feature>